<feature type="domain" description="HTH cro/C1-type" evidence="3">
    <location>
        <begin position="112"/>
        <end position="166"/>
    </location>
</feature>
<dbReference type="AlphaFoldDB" id="H5SNK1"/>
<dbReference type="SUPFAM" id="SSF47413">
    <property type="entry name" value="lambda repressor-like DNA-binding domains"/>
    <property type="match status" value="1"/>
</dbReference>
<accession>H5SNK1</accession>
<reference evidence="4" key="1">
    <citation type="journal article" date="2005" name="Environ. Microbiol.">
        <title>Genetic and functional properties of uncultivated thermophilic crenarchaeotes from a subsurface gold mine as revealed by analysis of genome fragments.</title>
        <authorList>
            <person name="Nunoura T."/>
            <person name="Hirayama H."/>
            <person name="Takami H."/>
            <person name="Oida H."/>
            <person name="Nishi S."/>
            <person name="Shimamura S."/>
            <person name="Suzuki Y."/>
            <person name="Inagaki F."/>
            <person name="Takai K."/>
            <person name="Nealson K.H."/>
            <person name="Horikoshi K."/>
        </authorList>
    </citation>
    <scope>NUCLEOTIDE SEQUENCE</scope>
</reference>
<feature type="region of interest" description="Disordered" evidence="2">
    <location>
        <begin position="170"/>
        <end position="195"/>
    </location>
</feature>
<evidence type="ECO:0000256" key="2">
    <source>
        <dbReference type="SAM" id="MobiDB-lite"/>
    </source>
</evidence>
<dbReference type="GO" id="GO:0005829">
    <property type="term" value="C:cytosol"/>
    <property type="evidence" value="ECO:0007669"/>
    <property type="project" value="TreeGrafter"/>
</dbReference>
<protein>
    <submittedName>
        <fullName evidence="4">DNA binding regulatory protein</fullName>
    </submittedName>
</protein>
<dbReference type="PROSITE" id="PS50943">
    <property type="entry name" value="HTH_CROC1"/>
    <property type="match status" value="1"/>
</dbReference>
<evidence type="ECO:0000259" key="3">
    <source>
        <dbReference type="PROSITE" id="PS50943"/>
    </source>
</evidence>
<dbReference type="PANTHER" id="PTHR46797:SF1">
    <property type="entry name" value="METHYLPHOSPHONATE SYNTHASE"/>
    <property type="match status" value="1"/>
</dbReference>
<evidence type="ECO:0000313" key="4">
    <source>
        <dbReference type="EMBL" id="BAL57737.1"/>
    </source>
</evidence>
<dbReference type="PANTHER" id="PTHR46797">
    <property type="entry name" value="HTH-TYPE TRANSCRIPTIONAL REGULATOR"/>
    <property type="match status" value="1"/>
</dbReference>
<organism evidence="4">
    <name type="scientific">uncultured Acetothermia bacterium</name>
    <dbReference type="NCBI Taxonomy" id="236499"/>
    <lineage>
        <taxon>Bacteria</taxon>
        <taxon>Candidatus Bipolaricaulota</taxon>
        <taxon>environmental samples</taxon>
    </lineage>
</organism>
<dbReference type="GO" id="GO:0003677">
    <property type="term" value="F:DNA binding"/>
    <property type="evidence" value="ECO:0007669"/>
    <property type="project" value="UniProtKB-KW"/>
</dbReference>
<dbReference type="InterPro" id="IPR050807">
    <property type="entry name" value="TransReg_Diox_bact_type"/>
</dbReference>
<sequence>MTTPVQTVLLPHAHKMMVRVEVDRARRLLRVWFADGVVATVPAREIEQAGRPVTLDLTTVRLSDPSVILIDNTDGETEEIPWDFIRHYCDAQFARAERARDRLSLHALGAQVRSYRELKGLSQEELARKAKIGRITLSRIENGKLYAQTKTLSKIAAALEINLADLIASPVGASPKPQQPQSKTRLGAAGGPEGT</sequence>
<name>H5SNK1_9BACT</name>
<keyword evidence="1" id="KW-0238">DNA-binding</keyword>
<dbReference type="Pfam" id="PF01381">
    <property type="entry name" value="HTH_3"/>
    <property type="match status" value="1"/>
</dbReference>
<dbReference type="InterPro" id="IPR001387">
    <property type="entry name" value="Cro/C1-type_HTH"/>
</dbReference>
<proteinExistence type="predicted"/>
<dbReference type="EMBL" id="AP011783">
    <property type="protein sequence ID" value="BAL57737.1"/>
    <property type="molecule type" value="Genomic_DNA"/>
</dbReference>
<reference evidence="4" key="2">
    <citation type="journal article" date="2012" name="PLoS ONE">
        <title>A Deeply Branching Thermophilic Bacterium with an Ancient Acetyl-CoA Pathway Dominates a Subsurface Ecosystem.</title>
        <authorList>
            <person name="Takami H."/>
            <person name="Noguchi H."/>
            <person name="Takaki Y."/>
            <person name="Uchiyama I."/>
            <person name="Toyoda A."/>
            <person name="Nishi S."/>
            <person name="Chee G.-J."/>
            <person name="Arai W."/>
            <person name="Nunoura T."/>
            <person name="Itoh T."/>
            <person name="Hattori M."/>
            <person name="Takai K."/>
        </authorList>
    </citation>
    <scope>NUCLEOTIDE SEQUENCE</scope>
</reference>
<evidence type="ECO:0000256" key="1">
    <source>
        <dbReference type="ARBA" id="ARBA00023125"/>
    </source>
</evidence>
<dbReference type="SMART" id="SM00530">
    <property type="entry name" value="HTH_XRE"/>
    <property type="match status" value="1"/>
</dbReference>
<dbReference type="InterPro" id="IPR010982">
    <property type="entry name" value="Lambda_DNA-bd_dom_sf"/>
</dbReference>
<gene>
    <name evidence="4" type="ORF">HGMM_F52D02C16</name>
</gene>
<dbReference type="Gene3D" id="1.10.260.40">
    <property type="entry name" value="lambda repressor-like DNA-binding domains"/>
    <property type="match status" value="1"/>
</dbReference>
<dbReference type="CDD" id="cd00093">
    <property type="entry name" value="HTH_XRE"/>
    <property type="match status" value="1"/>
</dbReference>
<dbReference type="GO" id="GO:0003700">
    <property type="term" value="F:DNA-binding transcription factor activity"/>
    <property type="evidence" value="ECO:0007669"/>
    <property type="project" value="TreeGrafter"/>
</dbReference>